<dbReference type="SUPFAM" id="SSF46767">
    <property type="entry name" value="Methylated DNA-protein cysteine methyltransferase, C-terminal domain"/>
    <property type="match status" value="1"/>
</dbReference>
<dbReference type="GO" id="GO:0006281">
    <property type="term" value="P:DNA repair"/>
    <property type="evidence" value="ECO:0007669"/>
    <property type="project" value="InterPro"/>
</dbReference>
<dbReference type="InterPro" id="IPR036388">
    <property type="entry name" value="WH-like_DNA-bd_sf"/>
</dbReference>
<organism evidence="3 4">
    <name type="scientific">Exiguobacterium indicum</name>
    <dbReference type="NCBI Taxonomy" id="296995"/>
    <lineage>
        <taxon>Bacteria</taxon>
        <taxon>Bacillati</taxon>
        <taxon>Bacillota</taxon>
        <taxon>Bacilli</taxon>
        <taxon>Bacillales</taxon>
        <taxon>Bacillales Family XII. Incertae Sedis</taxon>
        <taxon>Exiguobacterium</taxon>
    </lineage>
</organism>
<dbReference type="RefSeq" id="WP_058265182.1">
    <property type="nucleotide sequence ID" value="NZ_FMYN01000002.1"/>
</dbReference>
<evidence type="ECO:0000313" key="3">
    <source>
        <dbReference type="EMBL" id="KSU49372.1"/>
    </source>
</evidence>
<proteinExistence type="predicted"/>
<dbReference type="PANTHER" id="PTHR42942:SF1">
    <property type="entry name" value="ALKYLTRANSFERASE-LIKE PROTEIN 1"/>
    <property type="match status" value="1"/>
</dbReference>
<dbReference type="Gene3D" id="1.10.10.10">
    <property type="entry name" value="Winged helix-like DNA-binding domain superfamily/Winged helix DNA-binding domain"/>
    <property type="match status" value="1"/>
</dbReference>
<dbReference type="Pfam" id="PF01035">
    <property type="entry name" value="DNA_binding_1"/>
    <property type="match status" value="1"/>
</dbReference>
<dbReference type="InterPro" id="IPR036217">
    <property type="entry name" value="MethylDNA_cys_MeTrfase_DNAb"/>
</dbReference>
<dbReference type="CDD" id="cd06445">
    <property type="entry name" value="ATase"/>
    <property type="match status" value="1"/>
</dbReference>
<evidence type="ECO:0000259" key="2">
    <source>
        <dbReference type="Pfam" id="PF01035"/>
    </source>
</evidence>
<dbReference type="GO" id="GO:0008168">
    <property type="term" value="F:methyltransferase activity"/>
    <property type="evidence" value="ECO:0007669"/>
    <property type="project" value="UniProtKB-KW"/>
</dbReference>
<keyword evidence="1" id="KW-0227">DNA damage</keyword>
<dbReference type="Proteomes" id="UP000053797">
    <property type="component" value="Unassembled WGS sequence"/>
</dbReference>
<dbReference type="InterPro" id="IPR014048">
    <property type="entry name" value="MethylDNA_cys_MeTrfase_DNA-bd"/>
</dbReference>
<dbReference type="InterPro" id="IPR052520">
    <property type="entry name" value="ATL_DNA_repair"/>
</dbReference>
<comment type="caution">
    <text evidence="3">The sequence shown here is derived from an EMBL/GenBank/DDBJ whole genome shotgun (WGS) entry which is preliminary data.</text>
</comment>
<gene>
    <name evidence="3" type="ORF">AS033_08375</name>
</gene>
<keyword evidence="3" id="KW-0489">Methyltransferase</keyword>
<dbReference type="GO" id="GO:0032259">
    <property type="term" value="P:methylation"/>
    <property type="evidence" value="ECO:0007669"/>
    <property type="project" value="UniProtKB-KW"/>
</dbReference>
<keyword evidence="3" id="KW-0808">Transferase</keyword>
<reference evidence="3 4" key="1">
    <citation type="journal article" date="2015" name="Int. J. Syst. Evol. Microbiol.">
        <title>Exiguobacterium enclense sp. nov., isolated from sediment.</title>
        <authorList>
            <person name="Dastager S.G."/>
            <person name="Mawlankar R."/>
            <person name="Sonalkar V.V."/>
            <person name="Thorat M.N."/>
            <person name="Mual P."/>
            <person name="Verma A."/>
            <person name="Krishnamurthi S."/>
            <person name="Tang S.K."/>
            <person name="Li W.J."/>
        </authorList>
    </citation>
    <scope>NUCLEOTIDE SEQUENCE [LARGE SCALE GENOMIC DNA]</scope>
    <source>
        <strain evidence="3 4">NIO-1109</strain>
    </source>
</reference>
<protein>
    <submittedName>
        <fullName evidence="3">DNA methyltransferase</fullName>
    </submittedName>
</protein>
<dbReference type="OrthoDB" id="9789813at2"/>
<feature type="domain" description="Methylated-DNA-[protein]-cysteine S-methyltransferase DNA binding" evidence="2">
    <location>
        <begin position="3"/>
        <end position="80"/>
    </location>
</feature>
<dbReference type="AlphaFoldDB" id="A0A0V8GGI4"/>
<accession>A0A0V8GGI4</accession>
<evidence type="ECO:0000313" key="4">
    <source>
        <dbReference type="Proteomes" id="UP000053797"/>
    </source>
</evidence>
<dbReference type="PANTHER" id="PTHR42942">
    <property type="entry name" value="6-O-METHYLGUANINE DNA METHYLTRANSFERASE"/>
    <property type="match status" value="1"/>
</dbReference>
<evidence type="ECO:0000256" key="1">
    <source>
        <dbReference type="ARBA" id="ARBA00022763"/>
    </source>
</evidence>
<name>A0A0V8GGI4_9BACL</name>
<sequence length="98" mass="10998">MTPFTQDVLTIIRSLPAGRVMTYGQVARLAGHPRSARQVARILHSMSKTERLPWHRVLAAGGKLSLEGDEQRLALEAEGVEFLTVRQLDLSRYQVKSE</sequence>
<dbReference type="EMBL" id="LNQL01000002">
    <property type="protein sequence ID" value="KSU49372.1"/>
    <property type="molecule type" value="Genomic_DNA"/>
</dbReference>